<dbReference type="EMBL" id="BQFW01000010">
    <property type="protein sequence ID" value="GJJ75232.1"/>
    <property type="molecule type" value="Genomic_DNA"/>
</dbReference>
<dbReference type="OrthoDB" id="2410043at2759"/>
<keyword evidence="1" id="KW-0812">Transmembrane</keyword>
<evidence type="ECO:0000256" key="1">
    <source>
        <dbReference type="SAM" id="Phobius"/>
    </source>
</evidence>
<dbReference type="AlphaFoldDB" id="A0A9P3LYK6"/>
<accession>A0A9P3LYK6</accession>
<name>A0A9P3LYK6_9FUNG</name>
<comment type="caution">
    <text evidence="2">The sequence shown here is derived from an EMBL/GenBank/DDBJ whole genome shotgun (WGS) entry which is preliminary data.</text>
</comment>
<keyword evidence="1" id="KW-0472">Membrane</keyword>
<keyword evidence="3" id="KW-1185">Reference proteome</keyword>
<organism evidence="2 3">
    <name type="scientific">Entomortierella parvispora</name>
    <dbReference type="NCBI Taxonomy" id="205924"/>
    <lineage>
        <taxon>Eukaryota</taxon>
        <taxon>Fungi</taxon>
        <taxon>Fungi incertae sedis</taxon>
        <taxon>Mucoromycota</taxon>
        <taxon>Mortierellomycotina</taxon>
        <taxon>Mortierellomycetes</taxon>
        <taxon>Mortierellales</taxon>
        <taxon>Mortierellaceae</taxon>
        <taxon>Entomortierella</taxon>
    </lineage>
</organism>
<proteinExistence type="predicted"/>
<protein>
    <submittedName>
        <fullName evidence="2">Uncharacterized protein</fullName>
    </submittedName>
</protein>
<feature type="transmembrane region" description="Helical" evidence="1">
    <location>
        <begin position="55"/>
        <end position="77"/>
    </location>
</feature>
<evidence type="ECO:0000313" key="2">
    <source>
        <dbReference type="EMBL" id="GJJ75232.1"/>
    </source>
</evidence>
<sequence>MTSPNKIQKRRAFLEKYGSGPRAYFRREGAFVMAAITIIIIGAGALALSGATLNIGYLFLLAAIALLLAFICTYLIFHYKVTEARKTMATVFEADVGFSNTFDNTNLDRAWNDASVYVPPPPPPAFVTRP</sequence>
<feature type="transmembrane region" description="Helical" evidence="1">
    <location>
        <begin position="30"/>
        <end position="49"/>
    </location>
</feature>
<evidence type="ECO:0000313" key="3">
    <source>
        <dbReference type="Proteomes" id="UP000827284"/>
    </source>
</evidence>
<gene>
    <name evidence="2" type="ORF">EMPS_07590</name>
</gene>
<reference evidence="2" key="2">
    <citation type="journal article" date="2022" name="Microbiol. Resour. Announc.">
        <title>Whole-Genome Sequence of Entomortierella parvispora E1425, a Mucoromycotan Fungus Associated with Burkholderiaceae-Related Endosymbiotic Bacteria.</title>
        <authorList>
            <person name="Herlambang A."/>
            <person name="Guo Y."/>
            <person name="Takashima Y."/>
            <person name="Narisawa K."/>
            <person name="Ohta H."/>
            <person name="Nishizawa T."/>
        </authorList>
    </citation>
    <scope>NUCLEOTIDE SEQUENCE</scope>
    <source>
        <strain evidence="2">E1425</strain>
    </source>
</reference>
<reference evidence="2" key="1">
    <citation type="submission" date="2021-11" db="EMBL/GenBank/DDBJ databases">
        <authorList>
            <person name="Herlambang A."/>
            <person name="Guo Y."/>
            <person name="Takashima Y."/>
            <person name="Nishizawa T."/>
        </authorList>
    </citation>
    <scope>NUCLEOTIDE SEQUENCE</scope>
    <source>
        <strain evidence="2">E1425</strain>
    </source>
</reference>
<dbReference type="Proteomes" id="UP000827284">
    <property type="component" value="Unassembled WGS sequence"/>
</dbReference>
<keyword evidence="1" id="KW-1133">Transmembrane helix</keyword>